<comment type="caution">
    <text evidence="1">The sequence shown here is derived from an EMBL/GenBank/DDBJ whole genome shotgun (WGS) entry which is preliminary data.</text>
</comment>
<dbReference type="EMBL" id="MU266491">
    <property type="protein sequence ID" value="KAH7922262.1"/>
    <property type="molecule type" value="Genomic_DNA"/>
</dbReference>
<evidence type="ECO:0000313" key="1">
    <source>
        <dbReference type="EMBL" id="KAH7922262.1"/>
    </source>
</evidence>
<protein>
    <submittedName>
        <fullName evidence="1">Uncharacterized protein</fullName>
    </submittedName>
</protein>
<reference evidence="1" key="1">
    <citation type="journal article" date="2021" name="New Phytol.">
        <title>Evolutionary innovations through gain and loss of genes in the ectomycorrhizal Boletales.</title>
        <authorList>
            <person name="Wu G."/>
            <person name="Miyauchi S."/>
            <person name="Morin E."/>
            <person name="Kuo A."/>
            <person name="Drula E."/>
            <person name="Varga T."/>
            <person name="Kohler A."/>
            <person name="Feng B."/>
            <person name="Cao Y."/>
            <person name="Lipzen A."/>
            <person name="Daum C."/>
            <person name="Hundley H."/>
            <person name="Pangilinan J."/>
            <person name="Johnson J."/>
            <person name="Barry K."/>
            <person name="LaButti K."/>
            <person name="Ng V."/>
            <person name="Ahrendt S."/>
            <person name="Min B."/>
            <person name="Choi I.G."/>
            <person name="Park H."/>
            <person name="Plett J.M."/>
            <person name="Magnuson J."/>
            <person name="Spatafora J.W."/>
            <person name="Nagy L.G."/>
            <person name="Henrissat B."/>
            <person name="Grigoriev I.V."/>
            <person name="Yang Z.L."/>
            <person name="Xu J."/>
            <person name="Martin F.M."/>
        </authorList>
    </citation>
    <scope>NUCLEOTIDE SEQUENCE</scope>
    <source>
        <strain evidence="1">KUC20120723A-06</strain>
    </source>
</reference>
<evidence type="ECO:0000313" key="2">
    <source>
        <dbReference type="Proteomes" id="UP000790709"/>
    </source>
</evidence>
<accession>A0ACB8BBT4</accession>
<organism evidence="1 2">
    <name type="scientific">Leucogyrophana mollusca</name>
    <dbReference type="NCBI Taxonomy" id="85980"/>
    <lineage>
        <taxon>Eukaryota</taxon>
        <taxon>Fungi</taxon>
        <taxon>Dikarya</taxon>
        <taxon>Basidiomycota</taxon>
        <taxon>Agaricomycotina</taxon>
        <taxon>Agaricomycetes</taxon>
        <taxon>Agaricomycetidae</taxon>
        <taxon>Boletales</taxon>
        <taxon>Boletales incertae sedis</taxon>
        <taxon>Leucogyrophana</taxon>
    </lineage>
</organism>
<gene>
    <name evidence="1" type="ORF">BV22DRAFT_1037650</name>
</gene>
<sequence length="223" mass="24416">MSTTSHAPLATSPLTVYTFLATLVLLLAVSSAIVIRSLVLRRRHQRLVEEAIRAGTWVPHQAYDPRSGRRRRDIGEKPKMWEAWLRNGGDDEGTEEKGRWNDIMPVQAAYVDSSLPETHASMSNQAVGRSDSPARTSRFLRPFQRRAPPSPSPPVISSPMASSSANASMPSRSPSPTVRLAVLIAMPSPPQQHSREDDGPPIVEIGIADVTVRDNSGEHATEQ</sequence>
<name>A0ACB8BBT4_9AGAM</name>
<proteinExistence type="predicted"/>
<keyword evidence="2" id="KW-1185">Reference proteome</keyword>
<dbReference type="Proteomes" id="UP000790709">
    <property type="component" value="Unassembled WGS sequence"/>
</dbReference>